<evidence type="ECO:0000313" key="2">
    <source>
        <dbReference type="Proteomes" id="UP001558613"/>
    </source>
</evidence>
<dbReference type="Proteomes" id="UP001558613">
    <property type="component" value="Unassembled WGS sequence"/>
</dbReference>
<reference evidence="1 2" key="1">
    <citation type="submission" date="2023-09" db="EMBL/GenBank/DDBJ databases">
        <authorList>
            <person name="Wang M."/>
        </authorList>
    </citation>
    <scope>NUCLEOTIDE SEQUENCE [LARGE SCALE GENOMIC DNA]</scope>
    <source>
        <strain evidence="1">GT-2023</strain>
        <tissue evidence="1">Liver</tissue>
    </source>
</reference>
<gene>
    <name evidence="1" type="ORF">QQF64_020104</name>
</gene>
<proteinExistence type="predicted"/>
<organism evidence="1 2">
    <name type="scientific">Cirrhinus molitorella</name>
    <name type="common">mud carp</name>
    <dbReference type="NCBI Taxonomy" id="172907"/>
    <lineage>
        <taxon>Eukaryota</taxon>
        <taxon>Metazoa</taxon>
        <taxon>Chordata</taxon>
        <taxon>Craniata</taxon>
        <taxon>Vertebrata</taxon>
        <taxon>Euteleostomi</taxon>
        <taxon>Actinopterygii</taxon>
        <taxon>Neopterygii</taxon>
        <taxon>Teleostei</taxon>
        <taxon>Ostariophysi</taxon>
        <taxon>Cypriniformes</taxon>
        <taxon>Cyprinidae</taxon>
        <taxon>Labeoninae</taxon>
        <taxon>Labeonini</taxon>
        <taxon>Cirrhinus</taxon>
    </lineage>
</organism>
<dbReference type="Gene3D" id="3.30.70.1820">
    <property type="entry name" value="L1 transposable element, RRM domain"/>
    <property type="match status" value="1"/>
</dbReference>
<keyword evidence="2" id="KW-1185">Reference proteome</keyword>
<comment type="caution">
    <text evidence="1">The sequence shown here is derived from an EMBL/GenBank/DDBJ whole genome shotgun (WGS) entry which is preliminary data.</text>
</comment>
<dbReference type="EMBL" id="JAYMGO010000022">
    <property type="protein sequence ID" value="KAL1252308.1"/>
    <property type="molecule type" value="Genomic_DNA"/>
</dbReference>
<evidence type="ECO:0000313" key="1">
    <source>
        <dbReference type="EMBL" id="KAL1252308.1"/>
    </source>
</evidence>
<protein>
    <submittedName>
        <fullName evidence="1">Uncharacterized protein</fullName>
    </submittedName>
</protein>
<name>A0ABR3LHL4_9TELE</name>
<accession>A0ABR3LHL4</accession>
<sequence>MPYCPSHLWVKGIAKIHHDRDKDLILRLSREKFPLEYKGKQLNIFPDYTPEVTAQRSDHECPTGSWSEMVRSKSPEDAKMFVDNLPNTST</sequence>